<comment type="caution">
    <text evidence="1">The sequence shown here is derived from an EMBL/GenBank/DDBJ whole genome shotgun (WGS) entry which is preliminary data.</text>
</comment>
<gene>
    <name evidence="1" type="ORF">NDU88_005444</name>
</gene>
<accession>A0AAV7VMT4</accession>
<dbReference type="AlphaFoldDB" id="A0AAV7VMT4"/>
<evidence type="ECO:0000313" key="1">
    <source>
        <dbReference type="EMBL" id="KAJ1201638.1"/>
    </source>
</evidence>
<dbReference type="EMBL" id="JANPWB010000003">
    <property type="protein sequence ID" value="KAJ1201638.1"/>
    <property type="molecule type" value="Genomic_DNA"/>
</dbReference>
<reference evidence="1" key="1">
    <citation type="journal article" date="2022" name="bioRxiv">
        <title>Sequencing and chromosome-scale assembly of the giantPleurodeles waltlgenome.</title>
        <authorList>
            <person name="Brown T."/>
            <person name="Elewa A."/>
            <person name="Iarovenko S."/>
            <person name="Subramanian E."/>
            <person name="Araus A.J."/>
            <person name="Petzold A."/>
            <person name="Susuki M."/>
            <person name="Suzuki K.-i.T."/>
            <person name="Hayashi T."/>
            <person name="Toyoda A."/>
            <person name="Oliveira C."/>
            <person name="Osipova E."/>
            <person name="Leigh N.D."/>
            <person name="Simon A."/>
            <person name="Yun M.H."/>
        </authorList>
    </citation>
    <scope>NUCLEOTIDE SEQUENCE</scope>
    <source>
        <strain evidence="1">20211129_DDA</strain>
        <tissue evidence="1">Liver</tissue>
    </source>
</reference>
<keyword evidence="2" id="KW-1185">Reference proteome</keyword>
<proteinExistence type="predicted"/>
<dbReference type="Proteomes" id="UP001066276">
    <property type="component" value="Chromosome 2_1"/>
</dbReference>
<name>A0AAV7VMT4_PLEWA</name>
<organism evidence="1 2">
    <name type="scientific">Pleurodeles waltl</name>
    <name type="common">Iberian ribbed newt</name>
    <dbReference type="NCBI Taxonomy" id="8319"/>
    <lineage>
        <taxon>Eukaryota</taxon>
        <taxon>Metazoa</taxon>
        <taxon>Chordata</taxon>
        <taxon>Craniata</taxon>
        <taxon>Vertebrata</taxon>
        <taxon>Euteleostomi</taxon>
        <taxon>Amphibia</taxon>
        <taxon>Batrachia</taxon>
        <taxon>Caudata</taxon>
        <taxon>Salamandroidea</taxon>
        <taxon>Salamandridae</taxon>
        <taxon>Pleurodelinae</taxon>
        <taxon>Pleurodeles</taxon>
    </lineage>
</organism>
<protein>
    <submittedName>
        <fullName evidence="1">Uncharacterized protein</fullName>
    </submittedName>
</protein>
<evidence type="ECO:0000313" key="2">
    <source>
        <dbReference type="Proteomes" id="UP001066276"/>
    </source>
</evidence>
<sequence length="105" mass="11768">MVIYAGGEGEDLHCMCCCDLCLEHTMARLTGERAPAFTSAELERLVDGVLSQYRLLYRPPDQRVNTLWLCSLWSSSPSLVLLVEQHVEEHGEEKQLGFYGGVVLP</sequence>